<evidence type="ECO:0000256" key="1">
    <source>
        <dbReference type="ARBA" id="ARBA00000900"/>
    </source>
</evidence>
<evidence type="ECO:0000256" key="3">
    <source>
        <dbReference type="ARBA" id="ARBA00004906"/>
    </source>
</evidence>
<keyword evidence="12 16" id="KW-0472">Membrane</keyword>
<reference evidence="18" key="1">
    <citation type="journal article" date="2021" name="bioRxiv">
        <title>Whole Genome Assembly and Annotation of Northern Wild Rice, Zizania palustris L., Supports a Whole Genome Duplication in the Zizania Genus.</title>
        <authorList>
            <person name="Haas M."/>
            <person name="Kono T."/>
            <person name="Macchietto M."/>
            <person name="Millas R."/>
            <person name="McGilp L."/>
            <person name="Shao M."/>
            <person name="Duquette J."/>
            <person name="Hirsch C.N."/>
            <person name="Kimball J."/>
        </authorList>
    </citation>
    <scope>NUCLEOTIDE SEQUENCE</scope>
    <source>
        <tissue evidence="18">Fresh leaf tissue</tissue>
    </source>
</reference>
<proteinExistence type="inferred from homology"/>
<dbReference type="PANTHER" id="PTHR45768:SF19">
    <property type="entry name" value="OS06G0167200 PROTEIN"/>
    <property type="match status" value="1"/>
</dbReference>
<dbReference type="FunFam" id="3.30.40.10:FF:000231">
    <property type="entry name" value="RING-H2 finger protein ATL46"/>
    <property type="match status" value="1"/>
</dbReference>
<dbReference type="PANTHER" id="PTHR45768">
    <property type="entry name" value="E3 UBIQUITIN-PROTEIN LIGASE RNF13-LIKE"/>
    <property type="match status" value="1"/>
</dbReference>
<comment type="caution">
    <text evidence="18">The sequence shown here is derived from an EMBL/GenBank/DDBJ whole genome shotgun (WGS) entry which is preliminary data.</text>
</comment>
<evidence type="ECO:0000256" key="7">
    <source>
        <dbReference type="ARBA" id="ARBA00022723"/>
    </source>
</evidence>
<accession>A0A8J6BV57</accession>
<evidence type="ECO:0000256" key="9">
    <source>
        <dbReference type="ARBA" id="ARBA00022786"/>
    </source>
</evidence>
<evidence type="ECO:0000256" key="4">
    <source>
        <dbReference type="ARBA" id="ARBA00012483"/>
    </source>
</evidence>
<keyword evidence="8 14" id="KW-0863">Zinc-finger</keyword>
<dbReference type="PROSITE" id="PS50089">
    <property type="entry name" value="ZF_RING_2"/>
    <property type="match status" value="1"/>
</dbReference>
<keyword evidence="11 16" id="KW-1133">Transmembrane helix</keyword>
<keyword evidence="5" id="KW-0808">Transferase</keyword>
<evidence type="ECO:0000256" key="14">
    <source>
        <dbReference type="PROSITE-ProRule" id="PRU00175"/>
    </source>
</evidence>
<keyword evidence="19" id="KW-1185">Reference proteome</keyword>
<dbReference type="CDD" id="cd16461">
    <property type="entry name" value="RING-H2_EL5-like"/>
    <property type="match status" value="1"/>
</dbReference>
<sequence length="368" mass="38062">MRVLRLGTSCCLLAGGIKNQDGGGDGDGGGGGGGGGASRISPAVVFVLVIFAVVLLVSGFLHLLVRFLLRRSRAGATGDAGAGEEEVGGGGGGGEETALQRQLQQLFHLHDAGLDQAVIDALPVFLYREVVGAGAGAKEPFDCAVCLCEFAGDDRLRLLPLCGHAFHIDCIDTWLLSNSTCPLCRCALGADAAAALFDAALDAMAEEDSWKQEDAVFPVRLGKFKNLSRAAGPVHDGNAVAVAGGGIITREEGETSSSSLDARRCFSMGSYQYVLAEATLQVSVHRRHGDVNGSAAARPRGIAGANPSGHDAADGKKIGAGSKGDSFSVSKIWQWPRQGKGKLPVLASDDSPAVDGRLQWPRRSIGES</sequence>
<evidence type="ECO:0000256" key="2">
    <source>
        <dbReference type="ARBA" id="ARBA00004167"/>
    </source>
</evidence>
<evidence type="ECO:0000256" key="13">
    <source>
        <dbReference type="ARBA" id="ARBA00024209"/>
    </source>
</evidence>
<reference evidence="18" key="2">
    <citation type="submission" date="2021-02" db="EMBL/GenBank/DDBJ databases">
        <authorList>
            <person name="Kimball J.A."/>
            <person name="Haas M.W."/>
            <person name="Macchietto M."/>
            <person name="Kono T."/>
            <person name="Duquette J."/>
            <person name="Shao M."/>
        </authorList>
    </citation>
    <scope>NUCLEOTIDE SEQUENCE</scope>
    <source>
        <tissue evidence="18">Fresh leaf tissue</tissue>
    </source>
</reference>
<evidence type="ECO:0000256" key="12">
    <source>
        <dbReference type="ARBA" id="ARBA00023136"/>
    </source>
</evidence>
<dbReference type="Proteomes" id="UP000729402">
    <property type="component" value="Unassembled WGS sequence"/>
</dbReference>
<dbReference type="EC" id="2.3.2.27" evidence="4"/>
<name>A0A8J6BV57_ZIZPA</name>
<comment type="similarity">
    <text evidence="13">Belongs to the RING-type zinc finger family. ATL subfamily.</text>
</comment>
<dbReference type="GO" id="GO:0016020">
    <property type="term" value="C:membrane"/>
    <property type="evidence" value="ECO:0007669"/>
    <property type="project" value="UniProtKB-SubCell"/>
</dbReference>
<evidence type="ECO:0000256" key="16">
    <source>
        <dbReference type="SAM" id="Phobius"/>
    </source>
</evidence>
<dbReference type="GO" id="GO:0061630">
    <property type="term" value="F:ubiquitin protein ligase activity"/>
    <property type="evidence" value="ECO:0007669"/>
    <property type="project" value="UniProtKB-EC"/>
</dbReference>
<feature type="region of interest" description="Disordered" evidence="15">
    <location>
        <begin position="340"/>
        <end position="368"/>
    </location>
</feature>
<keyword evidence="10" id="KW-0862">Zinc</keyword>
<dbReference type="AlphaFoldDB" id="A0A8J6BV57"/>
<gene>
    <name evidence="18" type="ORF">GUJ93_ZPchr0012g19361</name>
</gene>
<feature type="transmembrane region" description="Helical" evidence="16">
    <location>
        <begin position="43"/>
        <end position="65"/>
    </location>
</feature>
<keyword evidence="7" id="KW-0479">Metal-binding</keyword>
<dbReference type="GO" id="GO:0008270">
    <property type="term" value="F:zinc ion binding"/>
    <property type="evidence" value="ECO:0007669"/>
    <property type="project" value="UniProtKB-KW"/>
</dbReference>
<evidence type="ECO:0000256" key="8">
    <source>
        <dbReference type="ARBA" id="ARBA00022771"/>
    </source>
</evidence>
<evidence type="ECO:0000256" key="11">
    <source>
        <dbReference type="ARBA" id="ARBA00022989"/>
    </source>
</evidence>
<dbReference type="GO" id="GO:0031625">
    <property type="term" value="F:ubiquitin protein ligase binding"/>
    <property type="evidence" value="ECO:0007669"/>
    <property type="project" value="TreeGrafter"/>
</dbReference>
<comment type="pathway">
    <text evidence="3">Protein modification; protein ubiquitination.</text>
</comment>
<dbReference type="SMART" id="SM00184">
    <property type="entry name" value="RING"/>
    <property type="match status" value="1"/>
</dbReference>
<keyword evidence="9" id="KW-0833">Ubl conjugation pathway</keyword>
<evidence type="ECO:0000259" key="17">
    <source>
        <dbReference type="PROSITE" id="PS50089"/>
    </source>
</evidence>
<evidence type="ECO:0000313" key="18">
    <source>
        <dbReference type="EMBL" id="KAG8093865.1"/>
    </source>
</evidence>
<comment type="subcellular location">
    <subcellularLocation>
        <location evidence="2">Membrane</location>
        <topology evidence="2">Single-pass membrane protein</topology>
    </subcellularLocation>
</comment>
<dbReference type="Pfam" id="PF13639">
    <property type="entry name" value="zf-RING_2"/>
    <property type="match status" value="1"/>
</dbReference>
<organism evidence="18 19">
    <name type="scientific">Zizania palustris</name>
    <name type="common">Northern wild rice</name>
    <dbReference type="NCBI Taxonomy" id="103762"/>
    <lineage>
        <taxon>Eukaryota</taxon>
        <taxon>Viridiplantae</taxon>
        <taxon>Streptophyta</taxon>
        <taxon>Embryophyta</taxon>
        <taxon>Tracheophyta</taxon>
        <taxon>Spermatophyta</taxon>
        <taxon>Magnoliopsida</taxon>
        <taxon>Liliopsida</taxon>
        <taxon>Poales</taxon>
        <taxon>Poaceae</taxon>
        <taxon>BOP clade</taxon>
        <taxon>Oryzoideae</taxon>
        <taxon>Oryzeae</taxon>
        <taxon>Zizaniinae</taxon>
        <taxon>Zizania</taxon>
    </lineage>
</organism>
<protein>
    <recommendedName>
        <fullName evidence="4">RING-type E3 ubiquitin transferase</fullName>
        <ecNumber evidence="4">2.3.2.27</ecNumber>
    </recommendedName>
</protein>
<comment type="catalytic activity">
    <reaction evidence="1">
        <text>S-ubiquitinyl-[E2 ubiquitin-conjugating enzyme]-L-cysteine + [acceptor protein]-L-lysine = [E2 ubiquitin-conjugating enzyme]-L-cysteine + N(6)-ubiquitinyl-[acceptor protein]-L-lysine.</text>
        <dbReference type="EC" id="2.3.2.27"/>
    </reaction>
</comment>
<dbReference type="OrthoDB" id="8062037at2759"/>
<feature type="region of interest" description="Disordered" evidence="15">
    <location>
        <begin position="291"/>
        <end position="323"/>
    </location>
</feature>
<evidence type="ECO:0000256" key="5">
    <source>
        <dbReference type="ARBA" id="ARBA00022679"/>
    </source>
</evidence>
<evidence type="ECO:0000256" key="10">
    <source>
        <dbReference type="ARBA" id="ARBA00022833"/>
    </source>
</evidence>
<dbReference type="EMBL" id="JAAALK010000080">
    <property type="protein sequence ID" value="KAG8093865.1"/>
    <property type="molecule type" value="Genomic_DNA"/>
</dbReference>
<feature type="domain" description="RING-type" evidence="17">
    <location>
        <begin position="143"/>
        <end position="185"/>
    </location>
</feature>
<dbReference type="InterPro" id="IPR001841">
    <property type="entry name" value="Znf_RING"/>
</dbReference>
<keyword evidence="6 16" id="KW-0812">Transmembrane</keyword>
<evidence type="ECO:0000256" key="15">
    <source>
        <dbReference type="SAM" id="MobiDB-lite"/>
    </source>
</evidence>
<evidence type="ECO:0000256" key="6">
    <source>
        <dbReference type="ARBA" id="ARBA00022692"/>
    </source>
</evidence>
<evidence type="ECO:0000313" key="19">
    <source>
        <dbReference type="Proteomes" id="UP000729402"/>
    </source>
</evidence>